<accession>A0ABN7VER5</accession>
<comment type="caution">
    <text evidence="1">The sequence shown here is derived from an EMBL/GenBank/DDBJ whole genome shotgun (WGS) entry which is preliminary data.</text>
</comment>
<keyword evidence="2" id="KW-1185">Reference proteome</keyword>
<dbReference type="EMBL" id="CAJVQB010013591">
    <property type="protein sequence ID" value="CAG8763112.1"/>
    <property type="molecule type" value="Genomic_DNA"/>
</dbReference>
<evidence type="ECO:0000313" key="2">
    <source>
        <dbReference type="Proteomes" id="UP000789901"/>
    </source>
</evidence>
<sequence>MTQIKATVFSTIVSNKSNIELNTTTKEIINEKLKTINIAIYNIQELPTGQNIKSAILETKLKQSNNYALTNPLYKVFTSNYKTVETGLKEAKKPVFLIPELTTLLAYLVYTIHNLGISIEQASTLWPVAEEIEKDLWNIRSSQEPNIEVDKAKSLYIYKIEKEIPEKSSDYLYQRCTREVEDFVHVLDCKKNKKNDKKIIEEVWKNYCKLEKIQVKE</sequence>
<reference evidence="1 2" key="1">
    <citation type="submission" date="2021-06" db="EMBL/GenBank/DDBJ databases">
        <authorList>
            <person name="Kallberg Y."/>
            <person name="Tangrot J."/>
            <person name="Rosling A."/>
        </authorList>
    </citation>
    <scope>NUCLEOTIDE SEQUENCE [LARGE SCALE GENOMIC DNA]</scope>
    <source>
        <strain evidence="1 2">120-4 pot B 10/14</strain>
    </source>
</reference>
<evidence type="ECO:0000313" key="1">
    <source>
        <dbReference type="EMBL" id="CAG8763112.1"/>
    </source>
</evidence>
<protein>
    <submittedName>
        <fullName evidence="1">44449_t:CDS:1</fullName>
    </submittedName>
</protein>
<feature type="non-terminal residue" evidence="1">
    <location>
        <position position="217"/>
    </location>
</feature>
<gene>
    <name evidence="1" type="ORF">GMARGA_LOCUS17710</name>
</gene>
<organism evidence="1 2">
    <name type="scientific">Gigaspora margarita</name>
    <dbReference type="NCBI Taxonomy" id="4874"/>
    <lineage>
        <taxon>Eukaryota</taxon>
        <taxon>Fungi</taxon>
        <taxon>Fungi incertae sedis</taxon>
        <taxon>Mucoromycota</taxon>
        <taxon>Glomeromycotina</taxon>
        <taxon>Glomeromycetes</taxon>
        <taxon>Diversisporales</taxon>
        <taxon>Gigasporaceae</taxon>
        <taxon>Gigaspora</taxon>
    </lineage>
</organism>
<proteinExistence type="predicted"/>
<name>A0ABN7VER5_GIGMA</name>
<dbReference type="Proteomes" id="UP000789901">
    <property type="component" value="Unassembled WGS sequence"/>
</dbReference>